<gene>
    <name evidence="1" type="ORF">WKI47_05545</name>
</gene>
<keyword evidence="2" id="KW-1185">Reference proteome</keyword>
<organism evidence="1 2">
    <name type="scientific">Saccharibacillus sacchari</name>
    <dbReference type="NCBI Taxonomy" id="456493"/>
    <lineage>
        <taxon>Bacteria</taxon>
        <taxon>Bacillati</taxon>
        <taxon>Bacillota</taxon>
        <taxon>Bacilli</taxon>
        <taxon>Bacillales</taxon>
        <taxon>Paenibacillaceae</taxon>
        <taxon>Saccharibacillus</taxon>
    </lineage>
</organism>
<protein>
    <submittedName>
        <fullName evidence="1">S-layer homology domain-containing protein</fullName>
    </submittedName>
</protein>
<dbReference type="Proteomes" id="UP001380953">
    <property type="component" value="Unassembled WGS sequence"/>
</dbReference>
<evidence type="ECO:0000313" key="2">
    <source>
        <dbReference type="Proteomes" id="UP001380953"/>
    </source>
</evidence>
<proteinExistence type="predicted"/>
<evidence type="ECO:0000313" key="1">
    <source>
        <dbReference type="EMBL" id="MEJ8303379.1"/>
    </source>
</evidence>
<reference evidence="1" key="1">
    <citation type="submission" date="2024-03" db="EMBL/GenBank/DDBJ databases">
        <title>Whole genome sequecning of epiphytes from Marcgravia umbellata leaves.</title>
        <authorList>
            <person name="Kumar G."/>
            <person name="Savka M.A."/>
        </authorList>
    </citation>
    <scope>NUCLEOTIDE SEQUENCE</scope>
    <source>
        <strain evidence="1">RIT_BL5</strain>
    </source>
</reference>
<comment type="caution">
    <text evidence="1">The sequence shown here is derived from an EMBL/GenBank/DDBJ whole genome shotgun (WGS) entry which is preliminary data.</text>
</comment>
<name>A0ACC6P8W9_9BACL</name>
<dbReference type="EMBL" id="JBBKAR010000016">
    <property type="protein sequence ID" value="MEJ8303379.1"/>
    <property type="molecule type" value="Genomic_DNA"/>
</dbReference>
<sequence length="218" mass="23174">MNKKMFSSVLAVSVLSLSLGGQLFAAGAGFGDLSGVTGQEKIQALQNDGLVKGVSATAFHPQQVLTNAQGVQLIAGGLQLSLAAITFEAGKVPTAHDLFPAAKNDAWYAEAFVNAYYNGVELPATIDPSATMTKEAYVHYLMQAVEKAGNLPLINIKPRDIADEADLTAEYQGSIQRALTRGIVQLDADGEFHPKSEITRAEAAVMLYDAVAFLKKEM</sequence>
<accession>A0ACC6P8W9</accession>